<dbReference type="InterPro" id="IPR050204">
    <property type="entry name" value="AraC_XylS_family_regulators"/>
</dbReference>
<dbReference type="RefSeq" id="WP_169452582.1">
    <property type="nucleotide sequence ID" value="NZ_CP051774.1"/>
</dbReference>
<dbReference type="KEGG" id="luo:HHL09_00690"/>
<evidence type="ECO:0000256" key="1">
    <source>
        <dbReference type="ARBA" id="ARBA00023015"/>
    </source>
</evidence>
<dbReference type="InterPro" id="IPR009057">
    <property type="entry name" value="Homeodomain-like_sf"/>
</dbReference>
<dbReference type="EMBL" id="CP051774">
    <property type="protein sequence ID" value="QJE94361.1"/>
    <property type="molecule type" value="Genomic_DNA"/>
</dbReference>
<protein>
    <submittedName>
        <fullName evidence="5">Helix-turn-helix domain-containing protein</fullName>
    </submittedName>
</protein>
<name>A0A858RCI4_9BACT</name>
<dbReference type="InterPro" id="IPR018060">
    <property type="entry name" value="HTH_AraC"/>
</dbReference>
<feature type="domain" description="HTH araC/xylS-type" evidence="4">
    <location>
        <begin position="294"/>
        <end position="393"/>
    </location>
</feature>
<keyword evidence="6" id="KW-1185">Reference proteome</keyword>
<dbReference type="GO" id="GO:0003700">
    <property type="term" value="F:DNA-binding transcription factor activity"/>
    <property type="evidence" value="ECO:0007669"/>
    <property type="project" value="InterPro"/>
</dbReference>
<dbReference type="AlphaFoldDB" id="A0A858RCI4"/>
<accession>A0A858RCI4</accession>
<organism evidence="5 6">
    <name type="scientific">Luteolibacter luteus</name>
    <dbReference type="NCBI Taxonomy" id="2728835"/>
    <lineage>
        <taxon>Bacteria</taxon>
        <taxon>Pseudomonadati</taxon>
        <taxon>Verrucomicrobiota</taxon>
        <taxon>Verrucomicrobiia</taxon>
        <taxon>Verrucomicrobiales</taxon>
        <taxon>Verrucomicrobiaceae</taxon>
        <taxon>Luteolibacter</taxon>
    </lineage>
</organism>
<dbReference type="Gene3D" id="3.40.50.2300">
    <property type="match status" value="2"/>
</dbReference>
<dbReference type="GO" id="GO:0043565">
    <property type="term" value="F:sequence-specific DNA binding"/>
    <property type="evidence" value="ECO:0007669"/>
    <property type="project" value="InterPro"/>
</dbReference>
<evidence type="ECO:0000313" key="6">
    <source>
        <dbReference type="Proteomes" id="UP000501812"/>
    </source>
</evidence>
<evidence type="ECO:0000313" key="5">
    <source>
        <dbReference type="EMBL" id="QJE94361.1"/>
    </source>
</evidence>
<evidence type="ECO:0000259" key="4">
    <source>
        <dbReference type="PROSITE" id="PS01124"/>
    </source>
</evidence>
<evidence type="ECO:0000256" key="2">
    <source>
        <dbReference type="ARBA" id="ARBA00023125"/>
    </source>
</evidence>
<dbReference type="SUPFAM" id="SSF46689">
    <property type="entry name" value="Homeodomain-like"/>
    <property type="match status" value="1"/>
</dbReference>
<keyword evidence="1" id="KW-0805">Transcription regulation</keyword>
<dbReference type="SMART" id="SM00342">
    <property type="entry name" value="HTH_ARAC"/>
    <property type="match status" value="1"/>
</dbReference>
<dbReference type="PRINTS" id="PR00032">
    <property type="entry name" value="HTHARAC"/>
</dbReference>
<dbReference type="Gene3D" id="1.10.10.60">
    <property type="entry name" value="Homeodomain-like"/>
    <property type="match status" value="1"/>
</dbReference>
<dbReference type="InterPro" id="IPR028082">
    <property type="entry name" value="Peripla_BP_I"/>
</dbReference>
<keyword evidence="3" id="KW-0804">Transcription</keyword>
<reference evidence="5 6" key="1">
    <citation type="submission" date="2020-04" db="EMBL/GenBank/DDBJ databases">
        <title>Luteolibacter sp. G-1-1-1 isolated from soil.</title>
        <authorList>
            <person name="Dahal R.H."/>
        </authorList>
    </citation>
    <scope>NUCLEOTIDE SEQUENCE [LARGE SCALE GENOMIC DNA]</scope>
    <source>
        <strain evidence="5 6">G-1-1-1</strain>
    </source>
</reference>
<dbReference type="Proteomes" id="UP000501812">
    <property type="component" value="Chromosome"/>
</dbReference>
<dbReference type="PANTHER" id="PTHR46796:SF6">
    <property type="entry name" value="ARAC SUBFAMILY"/>
    <property type="match status" value="1"/>
</dbReference>
<dbReference type="SUPFAM" id="SSF53822">
    <property type="entry name" value="Periplasmic binding protein-like I"/>
    <property type="match status" value="1"/>
</dbReference>
<sequence length="397" mass="43362">MPRKIGFVAAFSNAAVHRMIRGALSYADLYPPLILRDFRVSFEIAKRNKAAAELAALNRWRPDGLLTHLDDREFDGLMEGLEVVPPIVNIGPISPRPGVVLFGGCFHRMVEAAAQHFRQQGIRSLGYLYLDRNPEVLKIFTRAFHEAARPPNPEGAVYAEPIDPEFLSDLDAPVEPVPEGLARWLLGLPKPAGVMSAHHGGGNYLVRVCHALGLRVPEDVAVIGGDDMDFCLSSRPTLTSVQFANEIIGSEALKVLDGMIQGRMPEKPAMAVEAVDLHVRQSTGLKAASICDLSGALNYIDRHACNGLSVEQLLDETQQVSKMTFYKHFEAATGLTPGQAIRQRQIAEARRLLTQTKLSITLVAEQSGFGSSSDFARAFRIAVGMTPGRYRGEAARS</sequence>
<dbReference type="PROSITE" id="PS01124">
    <property type="entry name" value="HTH_ARAC_FAMILY_2"/>
    <property type="match status" value="1"/>
</dbReference>
<evidence type="ECO:0000256" key="3">
    <source>
        <dbReference type="ARBA" id="ARBA00023163"/>
    </source>
</evidence>
<dbReference type="InterPro" id="IPR046335">
    <property type="entry name" value="LacI/GalR-like_sensor"/>
</dbReference>
<keyword evidence="2" id="KW-0238">DNA-binding</keyword>
<dbReference type="InterPro" id="IPR020449">
    <property type="entry name" value="Tscrpt_reg_AraC-type_HTH"/>
</dbReference>
<dbReference type="Pfam" id="PF12833">
    <property type="entry name" value="HTH_18"/>
    <property type="match status" value="1"/>
</dbReference>
<dbReference type="Pfam" id="PF13377">
    <property type="entry name" value="Peripla_BP_3"/>
    <property type="match status" value="1"/>
</dbReference>
<dbReference type="PANTHER" id="PTHR46796">
    <property type="entry name" value="HTH-TYPE TRANSCRIPTIONAL ACTIVATOR RHAS-RELATED"/>
    <property type="match status" value="1"/>
</dbReference>
<gene>
    <name evidence="5" type="ORF">HHL09_00690</name>
</gene>
<proteinExistence type="predicted"/>